<evidence type="ECO:0000256" key="1">
    <source>
        <dbReference type="SAM" id="MobiDB-lite"/>
    </source>
</evidence>
<organism evidence="3 4">
    <name type="scientific">Kitasatospora gansuensis</name>
    <dbReference type="NCBI Taxonomy" id="258050"/>
    <lineage>
        <taxon>Bacteria</taxon>
        <taxon>Bacillati</taxon>
        <taxon>Actinomycetota</taxon>
        <taxon>Actinomycetes</taxon>
        <taxon>Kitasatosporales</taxon>
        <taxon>Streptomycetaceae</taxon>
        <taxon>Kitasatospora</taxon>
    </lineage>
</organism>
<keyword evidence="4" id="KW-1185">Reference proteome</keyword>
<gene>
    <name evidence="3" type="ORF">F4556_000733</name>
</gene>
<protein>
    <recommendedName>
        <fullName evidence="5">Gram-positive cocci surface proteins LPxTG domain-containing protein</fullName>
    </recommendedName>
</protein>
<evidence type="ECO:0000256" key="2">
    <source>
        <dbReference type="SAM" id="Phobius"/>
    </source>
</evidence>
<feature type="transmembrane region" description="Helical" evidence="2">
    <location>
        <begin position="243"/>
        <end position="262"/>
    </location>
</feature>
<dbReference type="RefSeq" id="WP_184911540.1">
    <property type="nucleotide sequence ID" value="NZ_JACHJR010000001.1"/>
</dbReference>
<proteinExistence type="predicted"/>
<dbReference type="EMBL" id="JACHJR010000001">
    <property type="protein sequence ID" value="MBB4945198.1"/>
    <property type="molecule type" value="Genomic_DNA"/>
</dbReference>
<dbReference type="Proteomes" id="UP000573327">
    <property type="component" value="Unassembled WGS sequence"/>
</dbReference>
<name>A0A7W7S795_9ACTN</name>
<evidence type="ECO:0000313" key="3">
    <source>
        <dbReference type="EMBL" id="MBB4945198.1"/>
    </source>
</evidence>
<dbReference type="AlphaFoldDB" id="A0A7W7S795"/>
<accession>A0A7W7S795</accession>
<keyword evidence="2" id="KW-0812">Transmembrane</keyword>
<evidence type="ECO:0008006" key="5">
    <source>
        <dbReference type="Google" id="ProtNLM"/>
    </source>
</evidence>
<keyword evidence="2" id="KW-1133">Transmembrane helix</keyword>
<reference evidence="3 4" key="1">
    <citation type="submission" date="2020-08" db="EMBL/GenBank/DDBJ databases">
        <title>Sequencing the genomes of 1000 actinobacteria strains.</title>
        <authorList>
            <person name="Klenk H.-P."/>
        </authorList>
    </citation>
    <scope>NUCLEOTIDE SEQUENCE [LARGE SCALE GENOMIC DNA]</scope>
    <source>
        <strain evidence="3 4">DSM 44786</strain>
    </source>
</reference>
<sequence length="268" mass="28347">MLTAGLSVLPADSAWACGDETSAPPIADSLDARHATDPTLTFLAPLPTTITRGGPPVEIDIELYNGTGSAYRHFAPSFALFNRYAGEFNPEANLRPEYLVVEVMDKGQWRNLTLARGCDPTVWANTAVVGAPFGDSLKRRMQFRVTLKADASKYLEQLQVFSVEKLHYLKVIHPDAPVTSTPGATASPSPSPSTAPAALKQGTPTATPSPVATPTPAAVTVTERPTAAVTELAETGSSTPNTFLLVSAAGFVAFGTIVLLAVRRSSRR</sequence>
<comment type="caution">
    <text evidence="3">The sequence shown here is derived from an EMBL/GenBank/DDBJ whole genome shotgun (WGS) entry which is preliminary data.</text>
</comment>
<feature type="region of interest" description="Disordered" evidence="1">
    <location>
        <begin position="179"/>
        <end position="220"/>
    </location>
</feature>
<keyword evidence="2" id="KW-0472">Membrane</keyword>
<evidence type="ECO:0000313" key="4">
    <source>
        <dbReference type="Proteomes" id="UP000573327"/>
    </source>
</evidence>